<dbReference type="PROSITE" id="PS00356">
    <property type="entry name" value="HTH_LACI_1"/>
    <property type="match status" value="1"/>
</dbReference>
<keyword evidence="6" id="KW-1185">Reference proteome</keyword>
<dbReference type="KEGG" id="pgb:H744_1c1284"/>
<dbReference type="PATRIC" id="fig|658445.3.peg.1395"/>
<dbReference type="Gene3D" id="1.10.260.40">
    <property type="entry name" value="lambda repressor-like DNA-binding domains"/>
    <property type="match status" value="1"/>
</dbReference>
<dbReference type="SUPFAM" id="SSF47413">
    <property type="entry name" value="lambda repressor-like DNA-binding domains"/>
    <property type="match status" value="1"/>
</dbReference>
<dbReference type="HOGENOM" id="CLU_037628_6_3_6"/>
<dbReference type="PANTHER" id="PTHR30146:SF33">
    <property type="entry name" value="TRANSCRIPTIONAL REGULATOR"/>
    <property type="match status" value="1"/>
</dbReference>
<dbReference type="InterPro" id="IPR046335">
    <property type="entry name" value="LacI/GalR-like_sensor"/>
</dbReference>
<proteinExistence type="predicted"/>
<name>A0A0C5WJD7_9GAMM</name>
<dbReference type="GO" id="GO:0000976">
    <property type="term" value="F:transcription cis-regulatory region binding"/>
    <property type="evidence" value="ECO:0007669"/>
    <property type="project" value="TreeGrafter"/>
</dbReference>
<dbReference type="AlphaFoldDB" id="A0A0C5WJD7"/>
<dbReference type="EMBL" id="CP005973">
    <property type="protein sequence ID" value="AJR06307.1"/>
    <property type="molecule type" value="Genomic_DNA"/>
</dbReference>
<dbReference type="SUPFAM" id="SSF53822">
    <property type="entry name" value="Periplasmic binding protein-like I"/>
    <property type="match status" value="1"/>
</dbReference>
<dbReference type="CDD" id="cd01392">
    <property type="entry name" value="HTH_LacI"/>
    <property type="match status" value="1"/>
</dbReference>
<dbReference type="Pfam" id="PF00356">
    <property type="entry name" value="LacI"/>
    <property type="match status" value="1"/>
</dbReference>
<dbReference type="InterPro" id="IPR000843">
    <property type="entry name" value="HTH_LacI"/>
</dbReference>
<dbReference type="GO" id="GO:0003700">
    <property type="term" value="F:DNA-binding transcription factor activity"/>
    <property type="evidence" value="ECO:0007669"/>
    <property type="project" value="TreeGrafter"/>
</dbReference>
<evidence type="ECO:0000256" key="3">
    <source>
        <dbReference type="ARBA" id="ARBA00023163"/>
    </source>
</evidence>
<dbReference type="CDD" id="cd01575">
    <property type="entry name" value="PBP1_GntR"/>
    <property type="match status" value="1"/>
</dbReference>
<reference evidence="5 6" key="1">
    <citation type="submission" date="2013-05" db="EMBL/GenBank/DDBJ databases">
        <title>Complete genome sequence of the lipase-producing bacterium Photobacterium gaetbulicola Gung47.</title>
        <authorList>
            <person name="Kim Y.-O."/>
        </authorList>
    </citation>
    <scope>NUCLEOTIDE SEQUENCE [LARGE SCALE GENOMIC DNA]</scope>
    <source>
        <strain evidence="5 6">Gung47</strain>
    </source>
</reference>
<feature type="domain" description="HTH lacI-type" evidence="4">
    <location>
        <begin position="13"/>
        <end position="67"/>
    </location>
</feature>
<dbReference type="PROSITE" id="PS50932">
    <property type="entry name" value="HTH_LACI_2"/>
    <property type="match status" value="1"/>
</dbReference>
<dbReference type="Pfam" id="PF13377">
    <property type="entry name" value="Peripla_BP_3"/>
    <property type="match status" value="1"/>
</dbReference>
<dbReference type="PANTHER" id="PTHR30146">
    <property type="entry name" value="LACI-RELATED TRANSCRIPTIONAL REPRESSOR"/>
    <property type="match status" value="1"/>
</dbReference>
<organism evidence="5 6">
    <name type="scientific">Photobacterium gaetbulicola Gung47</name>
    <dbReference type="NCBI Taxonomy" id="658445"/>
    <lineage>
        <taxon>Bacteria</taxon>
        <taxon>Pseudomonadati</taxon>
        <taxon>Pseudomonadota</taxon>
        <taxon>Gammaproteobacteria</taxon>
        <taxon>Vibrionales</taxon>
        <taxon>Vibrionaceae</taxon>
        <taxon>Photobacterium</taxon>
    </lineage>
</organism>
<evidence type="ECO:0000256" key="2">
    <source>
        <dbReference type="ARBA" id="ARBA00023125"/>
    </source>
</evidence>
<evidence type="ECO:0000256" key="1">
    <source>
        <dbReference type="ARBA" id="ARBA00023015"/>
    </source>
</evidence>
<dbReference type="OrthoDB" id="5681588at2"/>
<evidence type="ECO:0000313" key="5">
    <source>
        <dbReference type="EMBL" id="AJR06307.1"/>
    </source>
</evidence>
<dbReference type="Proteomes" id="UP000032303">
    <property type="component" value="Chromosome 1"/>
</dbReference>
<dbReference type="SMART" id="SM00354">
    <property type="entry name" value="HTH_LACI"/>
    <property type="match status" value="1"/>
</dbReference>
<evidence type="ECO:0000259" key="4">
    <source>
        <dbReference type="PROSITE" id="PS50932"/>
    </source>
</evidence>
<sequence>MAEPRKRRSTGRATLADVAKLAGVGSMTVSRALRTPEQVSDKLREKIQQAVDELGYIPNKAAGALASGQSDTIAMLIPSMTESACGQFTGPFQSHLAKRNYQLQISYTGGVLEQEEKILTNILASSPAAIVLFGSERSAKGRKLLEACNIPVLEVNEITPLAIDLNVGVDHYQAAKVLTQQLIAQGFKNIGFIGGHGDQAILNKQLRGWQAAMLEGYLTPDHFLTSHGQASIELGAEGLAKLLLRERELDALICTHENIAMGALFECQRRVIKVPTSMAITCLDGADYCQQSYPGITAIHVDYPDMAIKASELLVEKIEDSDTPAGSAGSVNIGFQLLSRASSYTG</sequence>
<gene>
    <name evidence="5" type="ORF">H744_1c1284</name>
</gene>
<keyword evidence="2" id="KW-0238">DNA-binding</keyword>
<evidence type="ECO:0000313" key="6">
    <source>
        <dbReference type="Proteomes" id="UP000032303"/>
    </source>
</evidence>
<dbReference type="InterPro" id="IPR010982">
    <property type="entry name" value="Lambda_DNA-bd_dom_sf"/>
</dbReference>
<accession>A0A0C5WJD7</accession>
<keyword evidence="3" id="KW-0804">Transcription</keyword>
<keyword evidence="1" id="KW-0805">Transcription regulation</keyword>
<dbReference type="InterPro" id="IPR028082">
    <property type="entry name" value="Peripla_BP_I"/>
</dbReference>
<dbReference type="Gene3D" id="3.40.50.2300">
    <property type="match status" value="2"/>
</dbReference>
<dbReference type="STRING" id="658445.H744_1c1284"/>
<protein>
    <submittedName>
        <fullName evidence="5">Putative transcriptional regulator</fullName>
    </submittedName>
</protein>